<comment type="caution">
    <text evidence="4">The sequence shown here is derived from an EMBL/GenBank/DDBJ whole genome shotgun (WGS) entry which is preliminary data.</text>
</comment>
<proteinExistence type="predicted"/>
<dbReference type="AlphaFoldDB" id="A0A150QSU7"/>
<feature type="repeat" description="TPR" evidence="1">
    <location>
        <begin position="140"/>
        <end position="173"/>
    </location>
</feature>
<sequence>MLTDALGPEDARVAESMHVLATLYTKVGRYASAEGLLDSALALRKKSAQGNDKLVADMLSSMAALYRERGMAPRAEALCDRALTMHEELVGASSPEVARSLHLLASLHRDRGDYAAARFMCERALAIRERAAAHEAADLAESLDLLGRLYLDAGDHAGAEPVLKRALGIHEQALGAAHPEFATTLSDLAELYRQRGEPARAEQLARRALAIRVRSLGPAHPAVASSSGQLGGLYRDRGNFVRAEQLTRRALEVRRSSLGPEHPAVAASLDDYAGLYHDWGDYPRAERLYQQAVEIKERVLGAEHLSVATSLGHMARLQRDQGDYRSAERLQQRAMTIQARTLGQRHPELASTIDDLAQLYMDQGEYPRAEELYRRAMSIREETFGGDHPDVATSLTNLARLSWKRGDAALVEPLLERALTIKIRALGPEHSSVPMSLRYLAQVYDRRGDGVRAELTYRQALSLQEKLLGAWHPSVVPLLYDLSGMYLARGDVARALDAQARGATVRDRHAALLLAAGSEAKKRAYMAMLARETSETISLHMKHAAEDRNAARLALTTILRRKGSVLDAMADSLAALRGRLGPEDRRVLDELASVQSELSTLTLRGPGSAPIDQHRAALTALEQRRQTLEADISRRSAEFRAQAPLVTIEDVVAALPDATALVEIAMYEPYDPRTATWEAPRYAAYVLRGDGGVLSTDLGEASTIDARVKALRRALALPSLDPRPPARALDARLMEPLRALLGGARSVLVSADGALNLVPFGALVDERGSYLVESFTFTYLTSGRDLLRYRGARPAIGSKALVIADPDFGSAAVPSGERGESSGPSATNRRAADIGSVLFRPLHATVMEGRTVARTLGEARLLIGPDATEESLKAASRPHVLHLATHGFFLSGERRAWEAADDGGLAREGPPRSGAVSVENPLLRSGIALAGANLRAGEGEDGVLTALEAAGLDLQGTRLVVLSACETGVGETSSGEGVYGLRRALVIAGAETLVMSLWKIDDEATRELMTAYYAELQADRGRSDAMRAVQLSMLASGRRAHPYYWASFIVAGNATSALGRPDLPRPAVPPLPPWYCGCSAPGAAASSPGSWAILALALGLARAAARRSWDRRRRGRRRVAAAALAALLALAGCSPAITCNVTRTTSVLRPPSQAGQVTISSIRIPEEAAVQLGVVWAQSEERTSIEELMQELVKSTAAIGGNFVKIDHISTQFTVGTDDVTVFIRKNKENVQTEITQILGRVYWVSEAAP</sequence>
<evidence type="ECO:0000256" key="1">
    <source>
        <dbReference type="PROSITE-ProRule" id="PRU00339"/>
    </source>
</evidence>
<dbReference type="EMBL" id="JEMB01003564">
    <property type="protein sequence ID" value="KYF70736.1"/>
    <property type="molecule type" value="Genomic_DNA"/>
</dbReference>
<organism evidence="4 5">
    <name type="scientific">Sorangium cellulosum</name>
    <name type="common">Polyangium cellulosum</name>
    <dbReference type="NCBI Taxonomy" id="56"/>
    <lineage>
        <taxon>Bacteria</taxon>
        <taxon>Pseudomonadati</taxon>
        <taxon>Myxococcota</taxon>
        <taxon>Polyangia</taxon>
        <taxon>Polyangiales</taxon>
        <taxon>Polyangiaceae</taxon>
        <taxon>Sorangium</taxon>
    </lineage>
</organism>
<gene>
    <name evidence="4" type="ORF">BE17_52820</name>
</gene>
<evidence type="ECO:0000313" key="5">
    <source>
        <dbReference type="Proteomes" id="UP000075635"/>
    </source>
</evidence>
<dbReference type="SMART" id="SM00028">
    <property type="entry name" value="TPR"/>
    <property type="match status" value="11"/>
</dbReference>
<keyword evidence="1" id="KW-0802">TPR repeat</keyword>
<dbReference type="PROSITE" id="PS50005">
    <property type="entry name" value="TPR"/>
    <property type="match status" value="2"/>
</dbReference>
<accession>A0A150QSU7</accession>
<dbReference type="Pfam" id="PF13424">
    <property type="entry name" value="TPR_12"/>
    <property type="match status" value="4"/>
</dbReference>
<evidence type="ECO:0000313" key="4">
    <source>
        <dbReference type="EMBL" id="KYF70736.1"/>
    </source>
</evidence>
<protein>
    <recommendedName>
        <fullName evidence="3">CHAT domain-containing protein</fullName>
    </recommendedName>
</protein>
<feature type="repeat" description="TPR" evidence="1">
    <location>
        <begin position="350"/>
        <end position="383"/>
    </location>
</feature>
<dbReference type="InterPro" id="IPR019734">
    <property type="entry name" value="TPR_rpt"/>
</dbReference>
<dbReference type="InterPro" id="IPR053137">
    <property type="entry name" value="NLR-like"/>
</dbReference>
<dbReference type="InterPro" id="IPR024983">
    <property type="entry name" value="CHAT_dom"/>
</dbReference>
<dbReference type="PANTHER" id="PTHR46082">
    <property type="entry name" value="ATP/GTP-BINDING PROTEIN-RELATED"/>
    <property type="match status" value="1"/>
</dbReference>
<reference evidence="4 5" key="1">
    <citation type="submission" date="2014-02" db="EMBL/GenBank/DDBJ databases">
        <title>The small core and large imbalanced accessory genome model reveals a collaborative survival strategy of Sorangium cellulosum strains in nature.</title>
        <authorList>
            <person name="Han K."/>
            <person name="Peng R."/>
            <person name="Blom J."/>
            <person name="Li Y.-Z."/>
        </authorList>
    </citation>
    <scope>NUCLEOTIDE SEQUENCE [LARGE SCALE GENOMIC DNA]</scope>
    <source>
        <strain evidence="4 5">So0011-07</strain>
    </source>
</reference>
<evidence type="ECO:0000256" key="2">
    <source>
        <dbReference type="SAM" id="Coils"/>
    </source>
</evidence>
<dbReference type="Pfam" id="PF13374">
    <property type="entry name" value="TPR_10"/>
    <property type="match status" value="2"/>
</dbReference>
<evidence type="ECO:0000259" key="3">
    <source>
        <dbReference type="Pfam" id="PF12770"/>
    </source>
</evidence>
<feature type="domain" description="CHAT" evidence="3">
    <location>
        <begin position="724"/>
        <end position="1053"/>
    </location>
</feature>
<dbReference type="Pfam" id="PF12770">
    <property type="entry name" value="CHAT"/>
    <property type="match status" value="1"/>
</dbReference>
<keyword evidence="2" id="KW-0175">Coiled coil</keyword>
<feature type="coiled-coil region" evidence="2">
    <location>
        <begin position="611"/>
        <end position="638"/>
    </location>
</feature>
<dbReference type="Gene3D" id="1.25.40.10">
    <property type="entry name" value="Tetratricopeptide repeat domain"/>
    <property type="match status" value="3"/>
</dbReference>
<name>A0A150QSU7_SORCE</name>
<dbReference type="SUPFAM" id="SSF48452">
    <property type="entry name" value="TPR-like"/>
    <property type="match status" value="2"/>
</dbReference>
<dbReference type="Proteomes" id="UP000075635">
    <property type="component" value="Unassembled WGS sequence"/>
</dbReference>
<dbReference type="InterPro" id="IPR011990">
    <property type="entry name" value="TPR-like_helical_dom_sf"/>
</dbReference>
<dbReference type="PANTHER" id="PTHR46082:SF6">
    <property type="entry name" value="AAA+ ATPASE DOMAIN-CONTAINING PROTEIN-RELATED"/>
    <property type="match status" value="1"/>
</dbReference>